<evidence type="ECO:0000313" key="9">
    <source>
        <dbReference type="EMBL" id="KAB7512584.1"/>
    </source>
</evidence>
<dbReference type="GO" id="GO:0022857">
    <property type="term" value="F:transmembrane transporter activity"/>
    <property type="evidence" value="ECO:0007669"/>
    <property type="project" value="InterPro"/>
</dbReference>
<evidence type="ECO:0000259" key="8">
    <source>
        <dbReference type="PROSITE" id="PS50850"/>
    </source>
</evidence>
<feature type="transmembrane region" description="Helical" evidence="7">
    <location>
        <begin position="174"/>
        <end position="198"/>
    </location>
</feature>
<evidence type="ECO:0000256" key="1">
    <source>
        <dbReference type="ARBA" id="ARBA00004651"/>
    </source>
</evidence>
<feature type="transmembrane region" description="Helical" evidence="7">
    <location>
        <begin position="46"/>
        <end position="66"/>
    </location>
</feature>
<dbReference type="PROSITE" id="PS00216">
    <property type="entry name" value="SUGAR_TRANSPORT_1"/>
    <property type="match status" value="1"/>
</dbReference>
<comment type="subcellular location">
    <subcellularLocation>
        <location evidence="1">Cell membrane</location>
        <topology evidence="1">Multi-pass membrane protein</topology>
    </subcellularLocation>
</comment>
<comment type="caution">
    <text evidence="9">The sequence shown here is derived from an EMBL/GenBank/DDBJ whole genome shotgun (WGS) entry which is preliminary data.</text>
</comment>
<keyword evidence="4 7" id="KW-0812">Transmembrane</keyword>
<dbReference type="InterPro" id="IPR036259">
    <property type="entry name" value="MFS_trans_sf"/>
</dbReference>
<feature type="transmembrane region" description="Helical" evidence="7">
    <location>
        <begin position="150"/>
        <end position="168"/>
    </location>
</feature>
<reference evidence="9 10" key="1">
    <citation type="submission" date="2019-10" db="EMBL/GenBank/DDBJ databases">
        <title>Unraveling microbial dark matter from salterns through culturing: the case of the genus Halosegnis.</title>
        <authorList>
            <person name="Duran-Viseras A."/>
            <person name="Andrei A.-S."/>
            <person name="Vera-Gargallo B."/>
            <person name="Ghai R."/>
            <person name="Sanchez-Porro C."/>
            <person name="Ventosa A."/>
        </authorList>
    </citation>
    <scope>NUCLEOTIDE SEQUENCE [LARGE SCALE GENOMIC DNA]</scope>
    <source>
        <strain evidence="9 10">F18-79</strain>
    </source>
</reference>
<organism evidence="9 10">
    <name type="scientific">Halosegnis rubeus</name>
    <dbReference type="NCBI Taxonomy" id="2212850"/>
    <lineage>
        <taxon>Archaea</taxon>
        <taxon>Methanobacteriati</taxon>
        <taxon>Methanobacteriota</taxon>
        <taxon>Stenosarchaea group</taxon>
        <taxon>Halobacteria</taxon>
        <taxon>Halobacteriales</taxon>
        <taxon>Natronomonadaceae</taxon>
        <taxon>Halosegnis</taxon>
    </lineage>
</organism>
<feature type="transmembrane region" description="Helical" evidence="7">
    <location>
        <begin position="226"/>
        <end position="251"/>
    </location>
</feature>
<keyword evidence="5 7" id="KW-1133">Transmembrane helix</keyword>
<dbReference type="InterPro" id="IPR050171">
    <property type="entry name" value="MFS_Transporters"/>
</dbReference>
<keyword evidence="2" id="KW-0813">Transport</keyword>
<feature type="transmembrane region" description="Helical" evidence="7">
    <location>
        <begin position="287"/>
        <end position="307"/>
    </location>
</feature>
<dbReference type="PANTHER" id="PTHR23517:SF3">
    <property type="entry name" value="INTEGRAL MEMBRANE TRANSPORT PROTEIN"/>
    <property type="match status" value="1"/>
</dbReference>
<evidence type="ECO:0000256" key="5">
    <source>
        <dbReference type="ARBA" id="ARBA00022989"/>
    </source>
</evidence>
<evidence type="ECO:0000313" key="10">
    <source>
        <dbReference type="Proteomes" id="UP000326865"/>
    </source>
</evidence>
<keyword evidence="10" id="KW-1185">Reference proteome</keyword>
<feature type="domain" description="Major facilitator superfamily (MFS) profile" evidence="8">
    <location>
        <begin position="12"/>
        <end position="402"/>
    </location>
</feature>
<feature type="transmembrane region" description="Helical" evidence="7">
    <location>
        <begin position="12"/>
        <end position="34"/>
    </location>
</feature>
<dbReference type="AlphaFoldDB" id="A0A5N5U221"/>
<dbReference type="Pfam" id="PF07690">
    <property type="entry name" value="MFS_1"/>
    <property type="match status" value="1"/>
</dbReference>
<accession>A0A5N5U221</accession>
<dbReference type="EMBL" id="QKKZ01000008">
    <property type="protein sequence ID" value="KAB7512584.1"/>
    <property type="molecule type" value="Genomic_DNA"/>
</dbReference>
<dbReference type="InterPro" id="IPR020846">
    <property type="entry name" value="MFS_dom"/>
</dbReference>
<keyword evidence="3" id="KW-1003">Cell membrane</keyword>
<dbReference type="SUPFAM" id="SSF103473">
    <property type="entry name" value="MFS general substrate transporter"/>
    <property type="match status" value="1"/>
</dbReference>
<feature type="transmembrane region" description="Helical" evidence="7">
    <location>
        <begin position="257"/>
        <end position="275"/>
    </location>
</feature>
<evidence type="ECO:0000256" key="2">
    <source>
        <dbReference type="ARBA" id="ARBA00022448"/>
    </source>
</evidence>
<evidence type="ECO:0000256" key="6">
    <source>
        <dbReference type="ARBA" id="ARBA00023136"/>
    </source>
</evidence>
<feature type="transmembrane region" description="Helical" evidence="7">
    <location>
        <begin position="112"/>
        <end position="138"/>
    </location>
</feature>
<dbReference type="GO" id="GO:0005886">
    <property type="term" value="C:plasma membrane"/>
    <property type="evidence" value="ECO:0007669"/>
    <property type="project" value="UniProtKB-SubCell"/>
</dbReference>
<feature type="transmembrane region" description="Helical" evidence="7">
    <location>
        <begin position="382"/>
        <end position="401"/>
    </location>
</feature>
<dbReference type="Proteomes" id="UP000326865">
    <property type="component" value="Unassembled WGS sequence"/>
</dbReference>
<proteinExistence type="predicted"/>
<dbReference type="PANTHER" id="PTHR23517">
    <property type="entry name" value="RESISTANCE PROTEIN MDTM, PUTATIVE-RELATED-RELATED"/>
    <property type="match status" value="1"/>
</dbReference>
<protein>
    <submittedName>
        <fullName evidence="9">MFS transporter</fullName>
    </submittedName>
</protein>
<evidence type="ECO:0000256" key="4">
    <source>
        <dbReference type="ARBA" id="ARBA00022692"/>
    </source>
</evidence>
<dbReference type="PROSITE" id="PS50850">
    <property type="entry name" value="MFS"/>
    <property type="match status" value="1"/>
</dbReference>
<evidence type="ECO:0000256" key="3">
    <source>
        <dbReference type="ARBA" id="ARBA00022475"/>
    </source>
</evidence>
<dbReference type="InterPro" id="IPR011701">
    <property type="entry name" value="MFS"/>
</dbReference>
<sequence length="402" mass="41485">MSVARNVRQSPAVLVIFASTLIAVMGVSLISPALPAVQDALNITESQASLLLSAFTLPGVVLTIPLGMLADRIGRKPILVPSLVLFGLCGSGIVFVESAIPISLGPVVLAEAFPVILALRAVQGAASSAIAMVTVTLIGDSFDGDTRRKLIGTNAAILAFGAAAYPLLGGALATIAWTVPFLCFGLGLVVAVPGLFVLSEPERKQVEDGEGLRAFLTGPTSLRPYAVLYAAILGIFVILYGAQLTAVPFLLDNTYRLSSLEIGLLLGIPAVAMGTTATQTDRILARVTSFQSIALGFVVYGVGMGIVATTQSVAVSGFGLLLFGFGQGFAEPITDTALNKLAPDEFRGSIMSVRTSVLRLGTTIGPPVCTVAALRVGYRHTLLAGGVLAGVVGLCWLAASYR</sequence>
<evidence type="ECO:0000256" key="7">
    <source>
        <dbReference type="SAM" id="Phobius"/>
    </source>
</evidence>
<feature type="transmembrane region" description="Helical" evidence="7">
    <location>
        <begin position="78"/>
        <end position="100"/>
    </location>
</feature>
<name>A0A5N5U221_9EURY</name>
<keyword evidence="6 7" id="KW-0472">Membrane</keyword>
<dbReference type="Gene3D" id="1.20.1250.20">
    <property type="entry name" value="MFS general substrate transporter like domains"/>
    <property type="match status" value="1"/>
</dbReference>
<gene>
    <name evidence="9" type="ORF">DM867_12650</name>
</gene>
<dbReference type="RefSeq" id="WP_152134361.1">
    <property type="nucleotide sequence ID" value="NZ_QKKZ01000008.1"/>
</dbReference>
<dbReference type="InterPro" id="IPR005829">
    <property type="entry name" value="Sugar_transporter_CS"/>
</dbReference>